<dbReference type="RefSeq" id="WP_026398624.1">
    <property type="nucleotide sequence ID" value="NZ_AUBI01000015.1"/>
</dbReference>
<evidence type="ECO:0000256" key="2">
    <source>
        <dbReference type="ARBA" id="ARBA00022475"/>
    </source>
</evidence>
<feature type="transmembrane region" description="Helical" evidence="6">
    <location>
        <begin position="72"/>
        <end position="92"/>
    </location>
</feature>
<dbReference type="GO" id="GO:0005886">
    <property type="term" value="C:plasma membrane"/>
    <property type="evidence" value="ECO:0007669"/>
    <property type="project" value="UniProtKB-SubCell"/>
</dbReference>
<evidence type="ECO:0000256" key="6">
    <source>
        <dbReference type="SAM" id="Phobius"/>
    </source>
</evidence>
<feature type="transmembrane region" description="Helical" evidence="6">
    <location>
        <begin position="150"/>
        <end position="167"/>
    </location>
</feature>
<name>A0A511XDN9_9PROT</name>
<keyword evidence="2" id="KW-1003">Cell membrane</keyword>
<evidence type="ECO:0000313" key="9">
    <source>
        <dbReference type="Proteomes" id="UP000321635"/>
    </source>
</evidence>
<dbReference type="InterPro" id="IPR000620">
    <property type="entry name" value="EamA_dom"/>
</dbReference>
<reference evidence="8 9" key="1">
    <citation type="submission" date="2019-07" db="EMBL/GenBank/DDBJ databases">
        <title>Whole genome shotgun sequence of Acetobacter nitrogenifigens NBRC 105050.</title>
        <authorList>
            <person name="Hosoyama A."/>
            <person name="Uohara A."/>
            <person name="Ohji S."/>
            <person name="Ichikawa N."/>
        </authorList>
    </citation>
    <scope>NUCLEOTIDE SEQUENCE [LARGE SCALE GENOMIC DNA]</scope>
    <source>
        <strain evidence="8 9">NBRC 105050</strain>
    </source>
</reference>
<keyword evidence="3 6" id="KW-0812">Transmembrane</keyword>
<sequence length="295" mass="30608">MIATKQPLSSSRLSAVAQMLASVVSLQFGSSLAKSLFPIFGAVGVVSMRIGFAAILLAVIVRPFSRMTRDSWRLAAPYGLSMAGMNVCFYLALDRLPMGVTVAIEFIGPLLLSLSHSRRVLDIAWLALTVAGLTLLLYPHGGAGFPDPVGVLEAALSSVCWVLYIITGKRLAGRVEATIAAASGLFVGGLAMAPWFAATVVSGMSQPLWLGAGVLVAVLSSALPYTLECLVMKVLSGRDLGILYSLEPVAAACAGLLLLGEALSLQKALGIVCVVVASAGVVLNGQDDDILEPPP</sequence>
<dbReference type="EMBL" id="BJYF01000025">
    <property type="protein sequence ID" value="GEN61074.1"/>
    <property type="molecule type" value="Genomic_DNA"/>
</dbReference>
<dbReference type="PANTHER" id="PTHR42920:SF5">
    <property type="entry name" value="EAMA DOMAIN-CONTAINING PROTEIN"/>
    <property type="match status" value="1"/>
</dbReference>
<evidence type="ECO:0000256" key="3">
    <source>
        <dbReference type="ARBA" id="ARBA00022692"/>
    </source>
</evidence>
<keyword evidence="9" id="KW-1185">Reference proteome</keyword>
<dbReference type="InterPro" id="IPR051258">
    <property type="entry name" value="Diverse_Substrate_Transporter"/>
</dbReference>
<evidence type="ECO:0000256" key="4">
    <source>
        <dbReference type="ARBA" id="ARBA00022989"/>
    </source>
</evidence>
<feature type="transmembrane region" description="Helical" evidence="6">
    <location>
        <begin position="98"/>
        <end position="114"/>
    </location>
</feature>
<evidence type="ECO:0000256" key="1">
    <source>
        <dbReference type="ARBA" id="ARBA00004651"/>
    </source>
</evidence>
<evidence type="ECO:0000256" key="5">
    <source>
        <dbReference type="ARBA" id="ARBA00023136"/>
    </source>
</evidence>
<dbReference type="AlphaFoldDB" id="A0A511XDN9"/>
<dbReference type="SUPFAM" id="SSF103481">
    <property type="entry name" value="Multidrug resistance efflux transporter EmrE"/>
    <property type="match status" value="2"/>
</dbReference>
<organism evidence="8 9">
    <name type="scientific">Acetobacter nitrogenifigens DSM 23921 = NBRC 105050</name>
    <dbReference type="NCBI Taxonomy" id="1120919"/>
    <lineage>
        <taxon>Bacteria</taxon>
        <taxon>Pseudomonadati</taxon>
        <taxon>Pseudomonadota</taxon>
        <taxon>Alphaproteobacteria</taxon>
        <taxon>Acetobacterales</taxon>
        <taxon>Acetobacteraceae</taxon>
        <taxon>Acetobacter</taxon>
    </lineage>
</organism>
<dbReference type="InterPro" id="IPR037185">
    <property type="entry name" value="EmrE-like"/>
</dbReference>
<evidence type="ECO:0000313" key="8">
    <source>
        <dbReference type="EMBL" id="GEN61074.1"/>
    </source>
</evidence>
<gene>
    <name evidence="8" type="ORF">ANI02nite_29580</name>
</gene>
<feature type="transmembrane region" description="Helical" evidence="6">
    <location>
        <begin position="39"/>
        <end position="60"/>
    </location>
</feature>
<feature type="transmembrane region" description="Helical" evidence="6">
    <location>
        <begin position="208"/>
        <end position="227"/>
    </location>
</feature>
<keyword evidence="5 6" id="KW-0472">Membrane</keyword>
<accession>A0A511XDN9</accession>
<keyword evidence="4 6" id="KW-1133">Transmembrane helix</keyword>
<comment type="subcellular location">
    <subcellularLocation>
        <location evidence="1">Cell membrane</location>
        <topology evidence="1">Multi-pass membrane protein</topology>
    </subcellularLocation>
</comment>
<feature type="domain" description="EamA" evidence="7">
    <location>
        <begin position="150"/>
        <end position="282"/>
    </location>
</feature>
<feature type="transmembrane region" description="Helical" evidence="6">
    <location>
        <begin position="179"/>
        <end position="202"/>
    </location>
</feature>
<protein>
    <submittedName>
        <fullName evidence="8">Membrane protein</fullName>
    </submittedName>
</protein>
<dbReference type="Pfam" id="PF00892">
    <property type="entry name" value="EamA"/>
    <property type="match status" value="1"/>
</dbReference>
<dbReference type="PANTHER" id="PTHR42920">
    <property type="entry name" value="OS03G0707200 PROTEIN-RELATED"/>
    <property type="match status" value="1"/>
</dbReference>
<feature type="transmembrane region" description="Helical" evidence="6">
    <location>
        <begin position="121"/>
        <end position="138"/>
    </location>
</feature>
<feature type="transmembrane region" description="Helical" evidence="6">
    <location>
        <begin position="239"/>
        <end position="259"/>
    </location>
</feature>
<evidence type="ECO:0000259" key="7">
    <source>
        <dbReference type="Pfam" id="PF00892"/>
    </source>
</evidence>
<dbReference type="STRING" id="1120919.GCA_000429165_03066"/>
<proteinExistence type="predicted"/>
<dbReference type="Proteomes" id="UP000321635">
    <property type="component" value="Unassembled WGS sequence"/>
</dbReference>
<comment type="caution">
    <text evidence="8">The sequence shown here is derived from an EMBL/GenBank/DDBJ whole genome shotgun (WGS) entry which is preliminary data.</text>
</comment>